<dbReference type="GO" id="GO:0030425">
    <property type="term" value="C:dendrite"/>
    <property type="evidence" value="ECO:0007669"/>
    <property type="project" value="TreeGrafter"/>
</dbReference>
<sequence length="220" mass="23859">MTAFTHLSAAPTRVQRPRGKAISPTEIRLTWRKPLHPNGVLKPYQASCVDIERRGTPQIVTTKDSRTTSAVVGNLIPDTKYQCSVVASTVPVVGKDPAQFQRRSAYSNPISTKAQTPSRVRRPTGKAISSTEIKVKWTKPKHPNGILKPYKVTCFTTSHGGTANSVTTKDNETTSTVVANLIPDTEYQCMVVASTTAAVGQDPAKCESRSALSALIRTLR</sequence>
<reference evidence="12" key="1">
    <citation type="submission" date="2017-02" db="UniProtKB">
        <authorList>
            <consortium name="WormBaseParasite"/>
        </authorList>
    </citation>
    <scope>IDENTIFICATION</scope>
</reference>
<dbReference type="GO" id="GO:0005524">
    <property type="term" value="F:ATP binding"/>
    <property type="evidence" value="ECO:0007669"/>
    <property type="project" value="UniProtKB-KW"/>
</dbReference>
<dbReference type="GO" id="GO:0005005">
    <property type="term" value="F:transmembrane-ephrin receptor activity"/>
    <property type="evidence" value="ECO:0007669"/>
    <property type="project" value="TreeGrafter"/>
</dbReference>
<feature type="region of interest" description="Disordered" evidence="8">
    <location>
        <begin position="1"/>
        <end position="21"/>
    </location>
</feature>
<keyword evidence="2" id="KW-0812">Transmembrane</keyword>
<dbReference type="PANTHER" id="PTHR46877:SF14">
    <property type="entry name" value="RECEPTOR PROTEIN-TYROSINE KINASE"/>
    <property type="match status" value="1"/>
</dbReference>
<dbReference type="InterPro" id="IPR050449">
    <property type="entry name" value="Ephrin_rcpt_TKs"/>
</dbReference>
<accession>A0A0R3X5H7</accession>
<dbReference type="OrthoDB" id="9998666at2759"/>
<dbReference type="WBParaSite" id="TTAC_0000872001-mRNA-1">
    <property type="protein sequence ID" value="TTAC_0000872001-mRNA-1"/>
    <property type="gene ID" value="TTAC_0000872001"/>
</dbReference>
<keyword evidence="11" id="KW-1185">Reference proteome</keyword>
<evidence type="ECO:0000259" key="9">
    <source>
        <dbReference type="PROSITE" id="PS50853"/>
    </source>
</evidence>
<evidence type="ECO:0000256" key="7">
    <source>
        <dbReference type="ARBA" id="ARBA00023170"/>
    </source>
</evidence>
<evidence type="ECO:0000256" key="4">
    <source>
        <dbReference type="ARBA" id="ARBA00022840"/>
    </source>
</evidence>
<dbReference type="GO" id="GO:0005886">
    <property type="term" value="C:plasma membrane"/>
    <property type="evidence" value="ECO:0007669"/>
    <property type="project" value="TreeGrafter"/>
</dbReference>
<dbReference type="PANTHER" id="PTHR46877">
    <property type="entry name" value="EPH RECEPTOR A5"/>
    <property type="match status" value="1"/>
</dbReference>
<dbReference type="GO" id="GO:0007411">
    <property type="term" value="P:axon guidance"/>
    <property type="evidence" value="ECO:0007669"/>
    <property type="project" value="TreeGrafter"/>
</dbReference>
<proteinExistence type="predicted"/>
<dbReference type="EMBL" id="UYWX01020566">
    <property type="protein sequence ID" value="VDM33335.1"/>
    <property type="molecule type" value="Genomic_DNA"/>
</dbReference>
<dbReference type="CDD" id="cd00063">
    <property type="entry name" value="FN3"/>
    <property type="match status" value="2"/>
</dbReference>
<keyword evidence="3" id="KW-0547">Nucleotide-binding</keyword>
<dbReference type="Proteomes" id="UP000274429">
    <property type="component" value="Unassembled WGS sequence"/>
</dbReference>
<feature type="domain" description="Fibronectin type-III" evidence="9">
    <location>
        <begin position="10"/>
        <end position="117"/>
    </location>
</feature>
<dbReference type="InterPro" id="IPR003961">
    <property type="entry name" value="FN3_dom"/>
</dbReference>
<keyword evidence="6" id="KW-0472">Membrane</keyword>
<name>A0A0R3X5H7_HYDTA</name>
<dbReference type="AlphaFoldDB" id="A0A0R3X5H7"/>
<dbReference type="Pfam" id="PF00041">
    <property type="entry name" value="fn3"/>
    <property type="match status" value="2"/>
</dbReference>
<evidence type="ECO:0000256" key="5">
    <source>
        <dbReference type="ARBA" id="ARBA00022989"/>
    </source>
</evidence>
<organism evidence="12">
    <name type="scientific">Hydatigena taeniaeformis</name>
    <name type="common">Feline tapeworm</name>
    <name type="synonym">Taenia taeniaeformis</name>
    <dbReference type="NCBI Taxonomy" id="6205"/>
    <lineage>
        <taxon>Eukaryota</taxon>
        <taxon>Metazoa</taxon>
        <taxon>Spiralia</taxon>
        <taxon>Lophotrochozoa</taxon>
        <taxon>Platyhelminthes</taxon>
        <taxon>Cestoda</taxon>
        <taxon>Eucestoda</taxon>
        <taxon>Cyclophyllidea</taxon>
        <taxon>Taeniidae</taxon>
        <taxon>Hydatigera</taxon>
    </lineage>
</organism>
<evidence type="ECO:0000313" key="11">
    <source>
        <dbReference type="Proteomes" id="UP000274429"/>
    </source>
</evidence>
<feature type="domain" description="Fibronectin type-III" evidence="9">
    <location>
        <begin position="119"/>
        <end position="214"/>
    </location>
</feature>
<evidence type="ECO:0000256" key="1">
    <source>
        <dbReference type="ARBA" id="ARBA00004167"/>
    </source>
</evidence>
<dbReference type="InterPro" id="IPR036116">
    <property type="entry name" value="FN3_sf"/>
</dbReference>
<dbReference type="Gene3D" id="2.60.40.10">
    <property type="entry name" value="Immunoglobulins"/>
    <property type="match status" value="2"/>
</dbReference>
<gene>
    <name evidence="10" type="ORF">TTAC_LOCUS8705</name>
</gene>
<protein>
    <submittedName>
        <fullName evidence="12">Fibronectin type-III domain-containing protein</fullName>
    </submittedName>
</protein>
<reference evidence="10 11" key="2">
    <citation type="submission" date="2018-11" db="EMBL/GenBank/DDBJ databases">
        <authorList>
            <consortium name="Pathogen Informatics"/>
        </authorList>
    </citation>
    <scope>NUCLEOTIDE SEQUENCE [LARGE SCALE GENOMIC DNA]</scope>
</reference>
<evidence type="ECO:0000256" key="2">
    <source>
        <dbReference type="ARBA" id="ARBA00022692"/>
    </source>
</evidence>
<evidence type="ECO:0000256" key="3">
    <source>
        <dbReference type="ARBA" id="ARBA00022741"/>
    </source>
</evidence>
<evidence type="ECO:0000313" key="10">
    <source>
        <dbReference type="EMBL" id="VDM33335.1"/>
    </source>
</evidence>
<evidence type="ECO:0000313" key="12">
    <source>
        <dbReference type="WBParaSite" id="TTAC_0000872001-mRNA-1"/>
    </source>
</evidence>
<dbReference type="InterPro" id="IPR013783">
    <property type="entry name" value="Ig-like_fold"/>
</dbReference>
<dbReference type="SMART" id="SM00060">
    <property type="entry name" value="FN3"/>
    <property type="match status" value="2"/>
</dbReference>
<evidence type="ECO:0000256" key="8">
    <source>
        <dbReference type="SAM" id="MobiDB-lite"/>
    </source>
</evidence>
<dbReference type="SUPFAM" id="SSF49265">
    <property type="entry name" value="Fibronectin type III"/>
    <property type="match status" value="1"/>
</dbReference>
<comment type="subcellular location">
    <subcellularLocation>
        <location evidence="1">Membrane</location>
        <topology evidence="1">Single-pass membrane protein</topology>
    </subcellularLocation>
</comment>
<keyword evidence="5" id="KW-1133">Transmembrane helix</keyword>
<keyword evidence="4" id="KW-0067">ATP-binding</keyword>
<keyword evidence="7" id="KW-0675">Receptor</keyword>
<evidence type="ECO:0000256" key="6">
    <source>
        <dbReference type="ARBA" id="ARBA00023136"/>
    </source>
</evidence>
<dbReference type="PROSITE" id="PS50853">
    <property type="entry name" value="FN3"/>
    <property type="match status" value="2"/>
</dbReference>
<dbReference type="STRING" id="6205.A0A0R3X5H7"/>